<feature type="compositionally biased region" description="Polar residues" evidence="7">
    <location>
        <begin position="39"/>
        <end position="55"/>
    </location>
</feature>
<dbReference type="PANTHER" id="PTHR31490">
    <property type="entry name" value="GLYCOSYL HYDROLASE"/>
    <property type="match status" value="1"/>
</dbReference>
<evidence type="ECO:0000256" key="5">
    <source>
        <dbReference type="ARBA" id="ARBA00023326"/>
    </source>
</evidence>
<feature type="compositionally biased region" description="Basic and acidic residues" evidence="7">
    <location>
        <begin position="56"/>
        <end position="70"/>
    </location>
</feature>
<dbReference type="SMART" id="SM00633">
    <property type="entry name" value="Glyco_10"/>
    <property type="match status" value="1"/>
</dbReference>
<keyword evidence="2" id="KW-0677">Repeat</keyword>
<keyword evidence="5" id="KW-0624">Polysaccharide degradation</keyword>
<dbReference type="InterPro" id="IPR044846">
    <property type="entry name" value="GH10"/>
</dbReference>
<accession>A0A3L6DG94</accession>
<dbReference type="Pfam" id="PF00331">
    <property type="entry name" value="Glyco_hydro_10"/>
    <property type="match status" value="1"/>
</dbReference>
<dbReference type="GO" id="GO:0000272">
    <property type="term" value="P:polysaccharide catabolic process"/>
    <property type="evidence" value="ECO:0007669"/>
    <property type="project" value="UniProtKB-KW"/>
</dbReference>
<feature type="region of interest" description="Disordered" evidence="7">
    <location>
        <begin position="1"/>
        <end position="23"/>
    </location>
</feature>
<dbReference type="GO" id="GO:0031176">
    <property type="term" value="F:endo-1,4-beta-xylanase activity"/>
    <property type="evidence" value="ECO:0007669"/>
    <property type="project" value="UniProtKB-ARBA"/>
</dbReference>
<dbReference type="Proteomes" id="UP000251960">
    <property type="component" value="Chromosome 9"/>
</dbReference>
<feature type="domain" description="GH10" evidence="8">
    <location>
        <begin position="434"/>
        <end position="732"/>
    </location>
</feature>
<dbReference type="InterPro" id="IPR001000">
    <property type="entry name" value="GH10_dom"/>
</dbReference>
<dbReference type="PANTHER" id="PTHR31490:SF84">
    <property type="entry name" value="OS03G0201500 PROTEIN"/>
    <property type="match status" value="1"/>
</dbReference>
<evidence type="ECO:0000256" key="2">
    <source>
        <dbReference type="ARBA" id="ARBA00022737"/>
    </source>
</evidence>
<evidence type="ECO:0000313" key="10">
    <source>
        <dbReference type="Proteomes" id="UP000251960"/>
    </source>
</evidence>
<organism evidence="9 10">
    <name type="scientific">Zea mays</name>
    <name type="common">Maize</name>
    <dbReference type="NCBI Taxonomy" id="4577"/>
    <lineage>
        <taxon>Eukaryota</taxon>
        <taxon>Viridiplantae</taxon>
        <taxon>Streptophyta</taxon>
        <taxon>Embryophyta</taxon>
        <taxon>Tracheophyta</taxon>
        <taxon>Spermatophyta</taxon>
        <taxon>Magnoliopsida</taxon>
        <taxon>Liliopsida</taxon>
        <taxon>Poales</taxon>
        <taxon>Poaceae</taxon>
        <taxon>PACMAD clade</taxon>
        <taxon>Panicoideae</taxon>
        <taxon>Andropogonodae</taxon>
        <taxon>Andropogoneae</taxon>
        <taxon>Tripsacinae</taxon>
        <taxon>Zea</taxon>
    </lineage>
</organism>
<evidence type="ECO:0000256" key="6">
    <source>
        <dbReference type="SAM" id="Coils"/>
    </source>
</evidence>
<evidence type="ECO:0000256" key="1">
    <source>
        <dbReference type="ARBA" id="ARBA00007495"/>
    </source>
</evidence>
<sequence length="794" mass="86460">MGGGGGSPAASGGSSSSEDDGDAAWKAAIDSIASVGFSVPSSNGVAKAASSGSREVNNRADLEEPREGKPKSPGLKLYQVKVRNMLDDMLEKNLEIVKAPCLNLVDPMETGGGIKLFKKAPPGISMDSTDKWHVQLKRPRIVPGEEVDEKSKKFRHMLRSVVVDGSDIVVSAKKASERSLARLEVREAAAKAKAKREEERVQELKKVRGEKWLPSVARQMKCLPEPLEPQYGGGVLRNADFSAGLRGWSAFGYGSIAESTSAAGNGFAVALNRTRPYQSVSQKVYLQADTHYTLSAWLQVSDGSADVRAVVKTVGDFVHAGGGVAKAGCWSMLKGGLTAASSGPAELYFEVGTRSSVDCFCFTGHRSRWIYDMIVRPYYYVLQSNSTVDLWVDSVSLKPFSKDEWTAHRAESVAAARKKAVRLQATDSAGNPLQGAAVSLDAVRTNFPLGAAVSRYILTNSAYQTWFASRFAVATFENEMKWYSTEPAPGQEDYTVPDAMMAFAKSNGIAVRGHNVFWDQPSQQPRWVQSLPYPQLLAAASRRIRSVVSRYAGQVIGWDVVNENLHFNFYEGRFGWDASTAFYAAARLLDAGSALMFMNEFNTVEQPGDMAALPARYMQRLQQIIAAYPENGAGMAIGLEGHFTTNPNIPYMRAALDTLAQAGIPVWLTEVDVAPGPSQAQHLEEVLREAYAHPAVQGIVIWSAWRPEGCYVMCLTDNSFNNLPQGDVVDRLIAEWRATPRAGSTDAQGYFEAELVHGEYKVTVSHPALNSSISRSVKVELGSGSDHYFIDMQV</sequence>
<reference evidence="9 10" key="1">
    <citation type="journal article" date="2018" name="Nat. Genet.">
        <title>Extensive intraspecific gene order and gene structural variations between Mo17 and other maize genomes.</title>
        <authorList>
            <person name="Sun S."/>
            <person name="Zhou Y."/>
            <person name="Chen J."/>
            <person name="Shi J."/>
            <person name="Zhao H."/>
            <person name="Zhao H."/>
            <person name="Song W."/>
            <person name="Zhang M."/>
            <person name="Cui Y."/>
            <person name="Dong X."/>
            <person name="Liu H."/>
            <person name="Ma X."/>
            <person name="Jiao Y."/>
            <person name="Wang B."/>
            <person name="Wei X."/>
            <person name="Stein J.C."/>
            <person name="Glaubitz J.C."/>
            <person name="Lu F."/>
            <person name="Yu G."/>
            <person name="Liang C."/>
            <person name="Fengler K."/>
            <person name="Li B."/>
            <person name="Rafalski A."/>
            <person name="Schnable P.S."/>
            <person name="Ware D.H."/>
            <person name="Buckler E.S."/>
            <person name="Lai J."/>
        </authorList>
    </citation>
    <scope>NUCLEOTIDE SEQUENCE [LARGE SCALE GENOMIC DNA]</scope>
    <source>
        <strain evidence="10">cv. Missouri 17</strain>
        <tissue evidence="9">Seedling</tissue>
    </source>
</reference>
<comment type="similarity">
    <text evidence="1">Belongs to the glycosyl hydrolase 10 (cellulase F) family.</text>
</comment>
<evidence type="ECO:0000256" key="3">
    <source>
        <dbReference type="ARBA" id="ARBA00022801"/>
    </source>
</evidence>
<proteinExistence type="inferred from homology"/>
<dbReference type="InterPro" id="IPR008979">
    <property type="entry name" value="Galactose-bd-like_sf"/>
</dbReference>
<feature type="region of interest" description="Disordered" evidence="7">
    <location>
        <begin position="37"/>
        <end position="74"/>
    </location>
</feature>
<keyword evidence="3" id="KW-0378">Hydrolase</keyword>
<evidence type="ECO:0000256" key="7">
    <source>
        <dbReference type="SAM" id="MobiDB-lite"/>
    </source>
</evidence>
<dbReference type="PROSITE" id="PS51760">
    <property type="entry name" value="GH10_2"/>
    <property type="match status" value="1"/>
</dbReference>
<dbReference type="InterPro" id="IPR003305">
    <property type="entry name" value="CenC_carb-bd"/>
</dbReference>
<dbReference type="InterPro" id="IPR017853">
    <property type="entry name" value="GH"/>
</dbReference>
<dbReference type="EMBL" id="NCVQ01000010">
    <property type="protein sequence ID" value="PWZ07616.1"/>
    <property type="molecule type" value="Genomic_DNA"/>
</dbReference>
<dbReference type="ExpressionAtlas" id="A0A3L6DG94">
    <property type="expression patterns" value="baseline"/>
</dbReference>
<name>A0A3L6DG94_MAIZE</name>
<gene>
    <name evidence="9" type="primary">rsgI6_2</name>
    <name evidence="9" type="ORF">Zm00014a_018000</name>
</gene>
<evidence type="ECO:0000256" key="4">
    <source>
        <dbReference type="ARBA" id="ARBA00023277"/>
    </source>
</evidence>
<keyword evidence="6" id="KW-0175">Coiled coil</keyword>
<dbReference type="Gene3D" id="2.60.120.260">
    <property type="entry name" value="Galactose-binding domain-like"/>
    <property type="match status" value="1"/>
</dbReference>
<protein>
    <submittedName>
        <fullName evidence="9">Anti-sigma-I factor RsgI6</fullName>
    </submittedName>
</protein>
<dbReference type="AlphaFoldDB" id="A0A3L6DG94"/>
<dbReference type="Gene3D" id="3.20.20.80">
    <property type="entry name" value="Glycosidases"/>
    <property type="match status" value="1"/>
</dbReference>
<dbReference type="SUPFAM" id="SSF51445">
    <property type="entry name" value="(Trans)glycosidases"/>
    <property type="match status" value="1"/>
</dbReference>
<dbReference type="Pfam" id="PF02018">
    <property type="entry name" value="CBM_4_9"/>
    <property type="match status" value="1"/>
</dbReference>
<dbReference type="SUPFAM" id="SSF49785">
    <property type="entry name" value="Galactose-binding domain-like"/>
    <property type="match status" value="1"/>
</dbReference>
<evidence type="ECO:0000313" key="9">
    <source>
        <dbReference type="EMBL" id="PWZ07616.1"/>
    </source>
</evidence>
<comment type="caution">
    <text evidence="9">The sequence shown here is derived from an EMBL/GenBank/DDBJ whole genome shotgun (WGS) entry which is preliminary data.</text>
</comment>
<feature type="coiled-coil region" evidence="6">
    <location>
        <begin position="180"/>
        <end position="207"/>
    </location>
</feature>
<evidence type="ECO:0000259" key="8">
    <source>
        <dbReference type="PROSITE" id="PS51760"/>
    </source>
</evidence>
<keyword evidence="4" id="KW-0119">Carbohydrate metabolism</keyword>